<dbReference type="Proteomes" id="UP001246858">
    <property type="component" value="Unassembled WGS sequence"/>
</dbReference>
<dbReference type="EMBL" id="JAVDTF010000001">
    <property type="protein sequence ID" value="MDR6781908.1"/>
    <property type="molecule type" value="Genomic_DNA"/>
</dbReference>
<evidence type="ECO:0000313" key="2">
    <source>
        <dbReference type="Proteomes" id="UP001246858"/>
    </source>
</evidence>
<proteinExistence type="predicted"/>
<reference evidence="1" key="1">
    <citation type="submission" date="2023-07" db="EMBL/GenBank/DDBJ databases">
        <title>Sorghum-associated microbial communities from plants grown in Nebraska, USA.</title>
        <authorList>
            <person name="Schachtman D."/>
        </authorList>
    </citation>
    <scope>NUCLEOTIDE SEQUENCE</scope>
    <source>
        <strain evidence="1">2697</strain>
    </source>
</reference>
<keyword evidence="1" id="KW-0238">DNA-binding</keyword>
<accession>A0ACC6KS10</accession>
<gene>
    <name evidence="1" type="ORF">J2X78_000460</name>
</gene>
<comment type="caution">
    <text evidence="1">The sequence shown here is derived from an EMBL/GenBank/DDBJ whole genome shotgun (WGS) entry which is preliminary data.</text>
</comment>
<evidence type="ECO:0000313" key="1">
    <source>
        <dbReference type="EMBL" id="MDR6781908.1"/>
    </source>
</evidence>
<keyword evidence="2" id="KW-1185">Reference proteome</keyword>
<name>A0ACC6KS10_9SPHI</name>
<organism evidence="1 2">
    <name type="scientific">Pedobacter africanus</name>
    <dbReference type="NCBI Taxonomy" id="151894"/>
    <lineage>
        <taxon>Bacteria</taxon>
        <taxon>Pseudomonadati</taxon>
        <taxon>Bacteroidota</taxon>
        <taxon>Sphingobacteriia</taxon>
        <taxon>Sphingobacteriales</taxon>
        <taxon>Sphingobacteriaceae</taxon>
        <taxon>Pedobacter</taxon>
    </lineage>
</organism>
<sequence>MMFKRVLIAEDHENSSSSLKNTLEELGVKEVDYVAYCDHALSRIKKGLSVDKPYDLMITDLSFEEDGSPQDISDGATLIKAVKDIQPDIKILVFTVESKSEIITPLIKDLGVHAYVRKARRDIKDLKLAIEAIFNGKIFLSGQIKQNRTETNSFSFTSLDVTIISLIVEGKTQMEISLYLQASNVKSASLSSIEKRLSLIKNALGVSNTGQLIAYCKDNNII</sequence>
<protein>
    <submittedName>
        <fullName evidence="1">DNA-binding NarL/FixJ family response regulator</fullName>
    </submittedName>
</protein>